<dbReference type="Proteomes" id="UP000186168">
    <property type="component" value="Unassembled WGS sequence"/>
</dbReference>
<sequence>MTTLGRTSARPADPDPVGRPGSTLPRLAALGTTAALLGLLAACGTKPASETVGAPAPPPAPSRPVQAEELPKDLPSYGELPTPTPATPPPCPESGVVVQGEEPGAAMGLRVMSLKLTNCGKRPYTVKGYPTVRVLDGDGKPLDIRVAHGSAGIATLDHFDAAPRQVTLRPGQTAVAGLAWRNTVTDATNPAVNGEALDVAPAEGSPRQTVTELIDLGNTGKLGVSPWRALDKPAKTPAPRPSAPATPR</sequence>
<feature type="compositionally biased region" description="Pro residues" evidence="1">
    <location>
        <begin position="236"/>
        <end position="248"/>
    </location>
</feature>
<evidence type="ECO:0000313" key="3">
    <source>
        <dbReference type="EMBL" id="OMI38110.1"/>
    </source>
</evidence>
<dbReference type="GeneID" id="96742016"/>
<feature type="region of interest" description="Disordered" evidence="1">
    <location>
        <begin position="47"/>
        <end position="93"/>
    </location>
</feature>
<dbReference type="RefSeq" id="WP_079150793.1">
    <property type="nucleotide sequence ID" value="NZ_ASQP01000248.1"/>
</dbReference>
<proteinExistence type="predicted"/>
<dbReference type="STRING" id="67365.GCA_001704635_04105"/>
<feature type="region of interest" description="Disordered" evidence="1">
    <location>
        <begin position="224"/>
        <end position="248"/>
    </location>
</feature>
<comment type="caution">
    <text evidence="3">The sequence shown here is derived from an EMBL/GenBank/DDBJ whole genome shotgun (WGS) entry which is preliminary data.</text>
</comment>
<feature type="compositionally biased region" description="Pro residues" evidence="1">
    <location>
        <begin position="82"/>
        <end position="92"/>
    </location>
</feature>
<evidence type="ECO:0000259" key="2">
    <source>
        <dbReference type="Pfam" id="PF14016"/>
    </source>
</evidence>
<dbReference type="Pfam" id="PF14016">
    <property type="entry name" value="DUF4232"/>
    <property type="match status" value="1"/>
</dbReference>
<dbReference type="AlphaFoldDB" id="A0A1R1SII9"/>
<evidence type="ECO:0000256" key="1">
    <source>
        <dbReference type="SAM" id="MobiDB-lite"/>
    </source>
</evidence>
<accession>A0A1R1SII9</accession>
<dbReference type="EMBL" id="ASQP01000248">
    <property type="protein sequence ID" value="OMI38110.1"/>
    <property type="molecule type" value="Genomic_DNA"/>
</dbReference>
<feature type="region of interest" description="Disordered" evidence="1">
    <location>
        <begin position="1"/>
        <end position="25"/>
    </location>
</feature>
<protein>
    <submittedName>
        <fullName evidence="3">Lipoprotein</fullName>
    </submittedName>
</protein>
<keyword evidence="3" id="KW-0449">Lipoprotein</keyword>
<dbReference type="InterPro" id="IPR025326">
    <property type="entry name" value="DUF4232"/>
</dbReference>
<keyword evidence="4" id="KW-1185">Reference proteome</keyword>
<feature type="domain" description="DUF4232" evidence="2">
    <location>
        <begin position="91"/>
        <end position="228"/>
    </location>
</feature>
<evidence type="ECO:0000313" key="4">
    <source>
        <dbReference type="Proteomes" id="UP000186168"/>
    </source>
</evidence>
<reference evidence="3 4" key="1">
    <citation type="submission" date="2013-05" db="EMBL/GenBank/DDBJ databases">
        <title>Genome sequence of Streptomyces sparsogenes DSM 40356.</title>
        <authorList>
            <person name="Coyne S."/>
            <person name="Seebeck F.P."/>
        </authorList>
    </citation>
    <scope>NUCLEOTIDE SEQUENCE [LARGE SCALE GENOMIC DNA]</scope>
    <source>
        <strain evidence="3 4">DSM 40356</strain>
    </source>
</reference>
<organism evidence="3 4">
    <name type="scientific">Streptomyces sparsogenes DSM 40356</name>
    <dbReference type="NCBI Taxonomy" id="1331668"/>
    <lineage>
        <taxon>Bacteria</taxon>
        <taxon>Bacillati</taxon>
        <taxon>Actinomycetota</taxon>
        <taxon>Actinomycetes</taxon>
        <taxon>Kitasatosporales</taxon>
        <taxon>Streptomycetaceae</taxon>
        <taxon>Streptomyces</taxon>
    </lineage>
</organism>
<name>A0A1R1SII9_9ACTN</name>
<gene>
    <name evidence="3" type="ORF">SPAR_17805</name>
</gene>